<feature type="domain" description="Apple" evidence="1">
    <location>
        <begin position="289"/>
        <end position="308"/>
    </location>
</feature>
<feature type="domain" description="Apple" evidence="1">
    <location>
        <begin position="393"/>
        <end position="422"/>
    </location>
</feature>
<protein>
    <recommendedName>
        <fullName evidence="1">Apple domain-containing protein</fullName>
    </recommendedName>
</protein>
<dbReference type="InterPro" id="IPR003609">
    <property type="entry name" value="Pan_app"/>
</dbReference>
<proteinExistence type="predicted"/>
<organism evidence="2 3">
    <name type="scientific">Boothiomyces macroporosus</name>
    <dbReference type="NCBI Taxonomy" id="261099"/>
    <lineage>
        <taxon>Eukaryota</taxon>
        <taxon>Fungi</taxon>
        <taxon>Fungi incertae sedis</taxon>
        <taxon>Chytridiomycota</taxon>
        <taxon>Chytridiomycota incertae sedis</taxon>
        <taxon>Chytridiomycetes</taxon>
        <taxon>Rhizophydiales</taxon>
        <taxon>Terramycetaceae</taxon>
        <taxon>Boothiomyces</taxon>
    </lineage>
</organism>
<gene>
    <name evidence="2" type="ORF">HK103_004872</name>
</gene>
<keyword evidence="3" id="KW-1185">Reference proteome</keyword>
<feature type="domain" description="Apple" evidence="1">
    <location>
        <begin position="523"/>
        <end position="556"/>
    </location>
</feature>
<dbReference type="Pfam" id="PF14295">
    <property type="entry name" value="PAN_4"/>
    <property type="match status" value="5"/>
</dbReference>
<comment type="caution">
    <text evidence="2">The sequence shown here is derived from an EMBL/GenBank/DDBJ whole genome shotgun (WGS) entry which is preliminary data.</text>
</comment>
<sequence>MIILPALSIQKPLLSVLYYGAELDLDNTQDYAFGIFNYNLLASTFTANGQCNYASYKQCVEAFKNETKSYTVLTFDSAFKCCLYTVPIGPLADSSISGLSVEVGVSLVHSNCSVEKDNWMSCNGYGKNSTVFNTCLATLYSKNSSIYIIDPGCSLSNAFDLQMNSIVTLEECMEICHNNQSCQSNYWVPLTLGSNTTTDIPASNKTQLELGTCNLPPTSNNGTVFADVISNNCVFNGTTQKCKDVNDVYNRYPMDIYLNGVAFRKDFYSPFYVAKDCTFRNLVNVQVTPTSTTDCKAECLSNPNCSHFMNLFASCFKFSGIPLSQQIVPRNTSTCYIHEKSFDCLFNESLADCVNEFQYQAISLNGVLLHENEHEFYGDNCNITFAQPSSSLPEGDFAVCRENCLKDPDCKVSSFANGVCDRYTQDIDEKVNFYEASGSSCQIVKSRTDMAVYGRNLQFNLRKGETHNPNDFNFGLKYQNIDILNLPYSPDGITVFHYFTNTIGCEWIEQDDRIIDTALFIMDQQTCAWLCYMNVDCTHFDYEFTENYSYGTCSLKSHFSNEIQLINNPSIKCGSLTERNACIEQDGKIICDGQDSQVTQNNFEDVFFNGYLFSHFQDLALNYKCHWKNSNPIQSTPINFGSQCAYLCQSLPNCTFYDWIRTMEYNTLPTCNLYGGQLDTSLMEPSWHECGWKMSTSNCKVVPGSTSLVCANSTLPSVVESTTTQATTFIQGTTVVHGTTVANATLVNNGSSATIIGGSQVGDSGQILSVITDAPTLTENLASPTVTVVETIISRKNEERELPPSVYYSVTIGALIGSIFLNVLLVAALVKFNKDLSQSLDTASSTGLKTTSIAQNPNSLELSKLPSLTNSVLIAKFQEIDNKNRTIAQVSSIMWSSPVSAIYLFANQEGMAAEDVDQDGFTRVSKGDCITLKLHSFDGSFLGTNETKELVGKFPTRIIPPPKECPKLILVHCPEYEEYSDPAQYEFFENTKERFPQLVSLVKVEDYLSLVPNQYFSSGIFQSLSNIKIIVSGSHDMMRFIYTYMDSVADEMWSYIDTSLVTYDYDIADDNYPFEYN</sequence>
<reference evidence="2" key="1">
    <citation type="submission" date="2020-05" db="EMBL/GenBank/DDBJ databases">
        <title>Phylogenomic resolution of chytrid fungi.</title>
        <authorList>
            <person name="Stajich J.E."/>
            <person name="Amses K."/>
            <person name="Simmons R."/>
            <person name="Seto K."/>
            <person name="Myers J."/>
            <person name="Bonds A."/>
            <person name="Quandt C.A."/>
            <person name="Barry K."/>
            <person name="Liu P."/>
            <person name="Grigoriev I."/>
            <person name="Longcore J.E."/>
            <person name="James T.Y."/>
        </authorList>
    </citation>
    <scope>NUCLEOTIDE SEQUENCE</scope>
    <source>
        <strain evidence="2">PLAUS21</strain>
    </source>
</reference>
<evidence type="ECO:0000313" key="2">
    <source>
        <dbReference type="EMBL" id="KAJ3257174.1"/>
    </source>
</evidence>
<accession>A0AAD5UFZ6</accession>
<dbReference type="AlphaFoldDB" id="A0AAD5UFZ6"/>
<evidence type="ECO:0000313" key="3">
    <source>
        <dbReference type="Proteomes" id="UP001210925"/>
    </source>
</evidence>
<dbReference type="Proteomes" id="UP001210925">
    <property type="component" value="Unassembled WGS sequence"/>
</dbReference>
<evidence type="ECO:0000259" key="1">
    <source>
        <dbReference type="Pfam" id="PF14295"/>
    </source>
</evidence>
<feature type="domain" description="Apple" evidence="1">
    <location>
        <begin position="166"/>
        <end position="189"/>
    </location>
</feature>
<name>A0AAD5UFZ6_9FUNG</name>
<feature type="domain" description="Apple" evidence="1">
    <location>
        <begin position="641"/>
        <end position="671"/>
    </location>
</feature>
<dbReference type="EMBL" id="JADGKB010000041">
    <property type="protein sequence ID" value="KAJ3257174.1"/>
    <property type="molecule type" value="Genomic_DNA"/>
</dbReference>